<keyword evidence="3" id="KW-1185">Reference proteome</keyword>
<proteinExistence type="predicted"/>
<dbReference type="GeneID" id="94368677"/>
<sequence length="128" mass="15157">MKKLIVLFVTVFAFQFSEAQYNIDIAEATPQQEQKADKQSKMLTKKLGLNGEQPLLVRNKMLEFQVKRDEIINDKSLNKQEKVENLKALKINRLKEMQDILTKAQYNQLLKVEEKMREKRAKKMKKKM</sequence>
<dbReference type="RefSeq" id="WP_027883812.1">
    <property type="nucleotide sequence ID" value="NZ_BMWY01000002.1"/>
</dbReference>
<dbReference type="EMBL" id="BMWY01000002">
    <property type="protein sequence ID" value="GGZ50456.1"/>
    <property type="molecule type" value="Genomic_DNA"/>
</dbReference>
<comment type="caution">
    <text evidence="2">The sequence shown here is derived from an EMBL/GenBank/DDBJ whole genome shotgun (WGS) entry which is preliminary data.</text>
</comment>
<feature type="chain" id="PRO_5046262699" description="LTXXQ motif family protein" evidence="1">
    <location>
        <begin position="20"/>
        <end position="128"/>
    </location>
</feature>
<evidence type="ECO:0000256" key="1">
    <source>
        <dbReference type="SAM" id="SignalP"/>
    </source>
</evidence>
<dbReference type="Proteomes" id="UP000615593">
    <property type="component" value="Unassembled WGS sequence"/>
</dbReference>
<name>A0ABQ3BM30_9FLAO</name>
<protein>
    <recommendedName>
        <fullName evidence="4">LTXXQ motif family protein</fullName>
    </recommendedName>
</protein>
<gene>
    <name evidence="2" type="ORF">GCM10008088_10120</name>
</gene>
<accession>A0ABQ3BM30</accession>
<organism evidence="2 3">
    <name type="scientific">Mesonia mobilis</name>
    <dbReference type="NCBI Taxonomy" id="369791"/>
    <lineage>
        <taxon>Bacteria</taxon>
        <taxon>Pseudomonadati</taxon>
        <taxon>Bacteroidota</taxon>
        <taxon>Flavobacteriia</taxon>
        <taxon>Flavobacteriales</taxon>
        <taxon>Flavobacteriaceae</taxon>
        <taxon>Mesonia</taxon>
    </lineage>
</organism>
<reference evidence="3" key="1">
    <citation type="journal article" date="2019" name="Int. J. Syst. Evol. Microbiol.">
        <title>The Global Catalogue of Microorganisms (GCM) 10K type strain sequencing project: providing services to taxonomists for standard genome sequencing and annotation.</title>
        <authorList>
            <consortium name="The Broad Institute Genomics Platform"/>
            <consortium name="The Broad Institute Genome Sequencing Center for Infectious Disease"/>
            <person name="Wu L."/>
            <person name="Ma J."/>
        </authorList>
    </citation>
    <scope>NUCLEOTIDE SEQUENCE [LARGE SCALE GENOMIC DNA]</scope>
    <source>
        <strain evidence="3">KCTC 12708</strain>
    </source>
</reference>
<evidence type="ECO:0000313" key="2">
    <source>
        <dbReference type="EMBL" id="GGZ50456.1"/>
    </source>
</evidence>
<keyword evidence="1" id="KW-0732">Signal</keyword>
<feature type="signal peptide" evidence="1">
    <location>
        <begin position="1"/>
        <end position="19"/>
    </location>
</feature>
<evidence type="ECO:0000313" key="3">
    <source>
        <dbReference type="Proteomes" id="UP000615593"/>
    </source>
</evidence>
<evidence type="ECO:0008006" key="4">
    <source>
        <dbReference type="Google" id="ProtNLM"/>
    </source>
</evidence>